<keyword evidence="1" id="KW-0677">Repeat</keyword>
<sequence length="328" mass="37728">MKIRKSNTSKIIFILLCSFICLIIIFNPVTLYTVGWLSVKIMGSMGNLFNSADPSISINIFKNTPAWDLAKAVNSQNIKKINQICSENKELINYREPLYGTPLLYWAIVNSKYNSAEILLKNGADPDLMQRASNNTPLHLAVGKRWKGKSIDMNENIKYTKLLLKYGADPNIPYFEESYGDRTVLMNAIFTGDSKLLVELLINNGADIDARRNAGTTAASLALRLKRYTIAHYLIVECHADITEACYDPMIDKNLYISRKEKIYPVNILRDYSWVFPLDSKEYKLKQDIIAEFKRQGVDYYATPISDRTKYHIKYTYPDNYEEMLEKF</sequence>
<evidence type="ECO:0000256" key="4">
    <source>
        <dbReference type="SAM" id="Phobius"/>
    </source>
</evidence>
<organism evidence="5 6">
    <name type="scientific">Treponema denticola (strain ATCC 35405 / DSM 14222 / CIP 103919 / JCM 8153 / KCTC 15104)</name>
    <dbReference type="NCBI Taxonomy" id="243275"/>
    <lineage>
        <taxon>Bacteria</taxon>
        <taxon>Pseudomonadati</taxon>
        <taxon>Spirochaetota</taxon>
        <taxon>Spirochaetia</taxon>
        <taxon>Spirochaetales</taxon>
        <taxon>Treponemataceae</taxon>
        <taxon>Treponema</taxon>
    </lineage>
</organism>
<evidence type="ECO:0000313" key="5">
    <source>
        <dbReference type="EMBL" id="AAS12528.1"/>
    </source>
</evidence>
<evidence type="ECO:0000256" key="3">
    <source>
        <dbReference type="PROSITE-ProRule" id="PRU00023"/>
    </source>
</evidence>
<dbReference type="PROSITE" id="PS50297">
    <property type="entry name" value="ANK_REP_REGION"/>
    <property type="match status" value="1"/>
</dbReference>
<dbReference type="HOGENOM" id="CLU_865842_0_0_12"/>
<dbReference type="KEGG" id="tde:TDE_2014"/>
<dbReference type="RefSeq" id="WP_002679779.1">
    <property type="nucleotide sequence ID" value="NC_002967.9"/>
</dbReference>
<dbReference type="PaxDb" id="243275-TDE_2014"/>
<dbReference type="GeneID" id="2740361"/>
<dbReference type="PROSITE" id="PS50088">
    <property type="entry name" value="ANK_REPEAT"/>
    <property type="match status" value="2"/>
</dbReference>
<evidence type="ECO:0000313" key="6">
    <source>
        <dbReference type="Proteomes" id="UP000008212"/>
    </source>
</evidence>
<feature type="repeat" description="ANK" evidence="3">
    <location>
        <begin position="180"/>
        <end position="213"/>
    </location>
</feature>
<feature type="repeat" description="ANK" evidence="3">
    <location>
        <begin position="99"/>
        <end position="131"/>
    </location>
</feature>
<dbReference type="InterPro" id="IPR002110">
    <property type="entry name" value="Ankyrin_rpt"/>
</dbReference>
<dbReference type="SUPFAM" id="SSF48403">
    <property type="entry name" value="Ankyrin repeat"/>
    <property type="match status" value="1"/>
</dbReference>
<proteinExistence type="predicted"/>
<keyword evidence="4" id="KW-0812">Transmembrane</keyword>
<dbReference type="InterPro" id="IPR036770">
    <property type="entry name" value="Ankyrin_rpt-contain_sf"/>
</dbReference>
<dbReference type="OrthoDB" id="368967at2"/>
<accession>Q73L51</accession>
<keyword evidence="6" id="KW-1185">Reference proteome</keyword>
<reference evidence="5 6" key="1">
    <citation type="journal article" date="2004" name="Proc. Natl. Acad. Sci. U.S.A.">
        <title>Comparison of the genome of the oral pathogen Treponema denticola with other spirochete genomes.</title>
        <authorList>
            <person name="Seshadri R."/>
            <person name="Myers G.S."/>
            <person name="Tettelin H."/>
            <person name="Eisen J.A."/>
            <person name="Heidelberg J.F."/>
            <person name="Dodson R.J."/>
            <person name="Davidsen T.M."/>
            <person name="DeBoy R.T."/>
            <person name="Fouts D.E."/>
            <person name="Haft D.H."/>
            <person name="Selengut J."/>
            <person name="Ren Q."/>
            <person name="Brinkac L.M."/>
            <person name="Madupu R."/>
            <person name="Kolonay J."/>
            <person name="Durkin S.A."/>
            <person name="Daugherty S.C."/>
            <person name="Shetty J."/>
            <person name="Shvartsbeyn A."/>
            <person name="Gebregeorgis E."/>
            <person name="Geer K."/>
            <person name="Tsegaye G."/>
            <person name="Malek J."/>
            <person name="Ayodeji B."/>
            <person name="Shatsman S."/>
            <person name="McLeod M.P."/>
            <person name="Smajs D."/>
            <person name="Howell J.K."/>
            <person name="Pal S."/>
            <person name="Amin A."/>
            <person name="Vashisth P."/>
            <person name="McNeill T.Z."/>
            <person name="Xiang Q."/>
            <person name="Sodergren E."/>
            <person name="Baca E."/>
            <person name="Weinstock G.M."/>
            <person name="Norris S.J."/>
            <person name="Fraser C.M."/>
            <person name="Paulsen I.T."/>
        </authorList>
    </citation>
    <scope>NUCLEOTIDE SEQUENCE [LARGE SCALE GENOMIC DNA]</scope>
    <source>
        <strain evidence="6">ATCC 35405 / DSM 14222 / CIP 103919 / JCM 8153 / KCTC 15104</strain>
    </source>
</reference>
<dbReference type="PANTHER" id="PTHR24198:SF165">
    <property type="entry name" value="ANKYRIN REPEAT-CONTAINING PROTEIN-RELATED"/>
    <property type="match status" value="1"/>
</dbReference>
<keyword evidence="2 3" id="KW-0040">ANK repeat</keyword>
<gene>
    <name evidence="5" type="ordered locus">TDE_2014</name>
</gene>
<dbReference type="eggNOG" id="COG0666">
    <property type="taxonomic scope" value="Bacteria"/>
</dbReference>
<dbReference type="PATRIC" id="fig|243275.7.peg.1902"/>
<dbReference type="Gene3D" id="1.25.40.20">
    <property type="entry name" value="Ankyrin repeat-containing domain"/>
    <property type="match status" value="1"/>
</dbReference>
<feature type="transmembrane region" description="Helical" evidence="4">
    <location>
        <begin position="12"/>
        <end position="37"/>
    </location>
</feature>
<keyword evidence="4" id="KW-0472">Membrane</keyword>
<protein>
    <submittedName>
        <fullName evidence="5">Ankyrin repeat protein</fullName>
    </submittedName>
</protein>
<dbReference type="STRING" id="243275.TDE_2014"/>
<dbReference type="Proteomes" id="UP000008212">
    <property type="component" value="Chromosome"/>
</dbReference>
<dbReference type="EMBL" id="AE017226">
    <property type="protein sequence ID" value="AAS12528.1"/>
    <property type="molecule type" value="Genomic_DNA"/>
</dbReference>
<evidence type="ECO:0000256" key="1">
    <source>
        <dbReference type="ARBA" id="ARBA00022737"/>
    </source>
</evidence>
<dbReference type="AlphaFoldDB" id="Q73L51"/>
<evidence type="ECO:0000256" key="2">
    <source>
        <dbReference type="ARBA" id="ARBA00023043"/>
    </source>
</evidence>
<dbReference type="SMART" id="SM00248">
    <property type="entry name" value="ANK"/>
    <property type="match status" value="4"/>
</dbReference>
<dbReference type="Pfam" id="PF12796">
    <property type="entry name" value="Ank_2"/>
    <property type="match status" value="1"/>
</dbReference>
<name>Q73L51_TREDE</name>
<dbReference type="PANTHER" id="PTHR24198">
    <property type="entry name" value="ANKYRIN REPEAT AND PROTEIN KINASE DOMAIN-CONTAINING PROTEIN"/>
    <property type="match status" value="1"/>
</dbReference>
<keyword evidence="4" id="KW-1133">Transmembrane helix</keyword>